<accession>A0AB34KJP7</accession>
<feature type="region of interest" description="Disordered" evidence="1">
    <location>
        <begin position="1"/>
        <end position="54"/>
    </location>
</feature>
<evidence type="ECO:0000256" key="1">
    <source>
        <dbReference type="SAM" id="MobiDB-lite"/>
    </source>
</evidence>
<proteinExistence type="predicted"/>
<feature type="compositionally biased region" description="Polar residues" evidence="1">
    <location>
        <begin position="41"/>
        <end position="51"/>
    </location>
</feature>
<dbReference type="Proteomes" id="UP000803884">
    <property type="component" value="Unassembled WGS sequence"/>
</dbReference>
<dbReference type="AlphaFoldDB" id="A0AB34KJP7"/>
<reference evidence="2 3" key="1">
    <citation type="journal article" date="2020" name="Microbiol. Resour. Announc.">
        <title>Draft Genome Sequence of a Cladosporium Species Isolated from the Mesophotic Ascidian Didemnum maculosum.</title>
        <authorList>
            <person name="Gioti A."/>
            <person name="Siaperas R."/>
            <person name="Nikolaivits E."/>
            <person name="Le Goff G."/>
            <person name="Ouazzani J."/>
            <person name="Kotoulas G."/>
            <person name="Topakas E."/>
        </authorList>
    </citation>
    <scope>NUCLEOTIDE SEQUENCE [LARGE SCALE GENOMIC DNA]</scope>
    <source>
        <strain evidence="2 3">TM138-S3</strain>
    </source>
</reference>
<dbReference type="RefSeq" id="XP_069228399.1">
    <property type="nucleotide sequence ID" value="XM_069374527.1"/>
</dbReference>
<feature type="region of interest" description="Disordered" evidence="1">
    <location>
        <begin position="71"/>
        <end position="93"/>
    </location>
</feature>
<feature type="region of interest" description="Disordered" evidence="1">
    <location>
        <begin position="237"/>
        <end position="274"/>
    </location>
</feature>
<comment type="caution">
    <text evidence="2">The sequence shown here is derived from an EMBL/GenBank/DDBJ whole genome shotgun (WGS) entry which is preliminary data.</text>
</comment>
<organism evidence="2 3">
    <name type="scientific">Cladosporium halotolerans</name>
    <dbReference type="NCBI Taxonomy" id="1052096"/>
    <lineage>
        <taxon>Eukaryota</taxon>
        <taxon>Fungi</taxon>
        <taxon>Dikarya</taxon>
        <taxon>Ascomycota</taxon>
        <taxon>Pezizomycotina</taxon>
        <taxon>Dothideomycetes</taxon>
        <taxon>Dothideomycetidae</taxon>
        <taxon>Cladosporiales</taxon>
        <taxon>Cladosporiaceae</taxon>
        <taxon>Cladosporium</taxon>
    </lineage>
</organism>
<gene>
    <name evidence="2" type="ORF">WHR41_05922</name>
</gene>
<feature type="compositionally biased region" description="Basic residues" evidence="1">
    <location>
        <begin position="12"/>
        <end position="22"/>
    </location>
</feature>
<dbReference type="GeneID" id="96007365"/>
<evidence type="ECO:0000313" key="2">
    <source>
        <dbReference type="EMBL" id="KAL1585293.1"/>
    </source>
</evidence>
<sequence length="429" mass="51059">MSFLGDEEWAYRPRRPSARHQHAVSGYHLDPNAHYRREPSGSLQRTRSTGHSPAPIVNVYNDVYQDANLRADSHSPPVIPIPPYNHTPDFRGRRLGDQLADELAEMRLERRMRSRSRGRSDASSSSGRGGRSDYYRHEMDRLEREKREIEQREAWKKEEARIKADIEIKRLKDEAKRAENDAAQAAEKKRVIEEYERKQREAKEKAKEEELRIIEKMERDKREAKEEEKRLMEKIEREKREEKEREEREWAEFERKRKEKQEKEEREKKEAQEKLDEAMRKRLAEKGFTHSQIEAIMDKEKAANKSTTKITTTTTTTSRALAPLNSHVPVYAKIHVNYLSTETLRYYDIPWEYDRNDPSYIIILREMSKHETNVLFDHTKALRAGRLLLDAPSEKKPEYAWYRKRDRSKSRVRDGGGEWKKFGILEIKR</sequence>
<protein>
    <submittedName>
        <fullName evidence="2">Uncharacterized protein</fullName>
    </submittedName>
</protein>
<name>A0AB34KJP7_9PEZI</name>
<dbReference type="EMBL" id="JAAQHG020000020">
    <property type="protein sequence ID" value="KAL1585293.1"/>
    <property type="molecule type" value="Genomic_DNA"/>
</dbReference>
<feature type="region of interest" description="Disordered" evidence="1">
    <location>
        <begin position="109"/>
        <end position="137"/>
    </location>
</feature>
<keyword evidence="3" id="KW-1185">Reference proteome</keyword>
<evidence type="ECO:0000313" key="3">
    <source>
        <dbReference type="Proteomes" id="UP000803884"/>
    </source>
</evidence>